<organism evidence="1 2">
    <name type="scientific">Opisthorchis viverrini</name>
    <name type="common">Southeast Asian liver fluke</name>
    <dbReference type="NCBI Taxonomy" id="6198"/>
    <lineage>
        <taxon>Eukaryota</taxon>
        <taxon>Metazoa</taxon>
        <taxon>Spiralia</taxon>
        <taxon>Lophotrochozoa</taxon>
        <taxon>Platyhelminthes</taxon>
        <taxon>Trematoda</taxon>
        <taxon>Digenea</taxon>
        <taxon>Opisthorchiida</taxon>
        <taxon>Opisthorchiata</taxon>
        <taxon>Opisthorchiidae</taxon>
        <taxon>Opisthorchis</taxon>
    </lineage>
</organism>
<dbReference type="Proteomes" id="UP000054324">
    <property type="component" value="Unassembled WGS sequence"/>
</dbReference>
<protein>
    <submittedName>
        <fullName evidence="1">Uncharacterized protein</fullName>
    </submittedName>
</protein>
<dbReference type="RefSeq" id="XP_009174758.1">
    <property type="nucleotide sequence ID" value="XM_009176494.1"/>
</dbReference>
<dbReference type="GeneID" id="20324364"/>
<dbReference type="KEGG" id="ovi:T265_10196"/>
<accession>A0A074Z7E9</accession>
<dbReference type="CTD" id="20324364"/>
<dbReference type="EMBL" id="KL596962">
    <property type="protein sequence ID" value="KER21507.1"/>
    <property type="molecule type" value="Genomic_DNA"/>
</dbReference>
<dbReference type="AlphaFoldDB" id="A0A074Z7E9"/>
<evidence type="ECO:0000313" key="1">
    <source>
        <dbReference type="EMBL" id="KER21507.1"/>
    </source>
</evidence>
<gene>
    <name evidence="1" type="ORF">T265_10196</name>
</gene>
<sequence>MHTNYAKAVANHTGHTTIEEGGMKLTIDLFHHTTLAYAEKNCNPLPTIRVHHGLHLPTERNNLTVPNYTLAKQEVDTETSQQRVTRDSVSTRRGTTGVPLVTATSTPHSLYRLSVSGTTMRALSTFRTIAPAGIATSMIRIQAVQNVAQLESGFPLRAIPVATVGSSLNTVQRLFADKLDGLTRK</sequence>
<keyword evidence="2" id="KW-1185">Reference proteome</keyword>
<reference evidence="1 2" key="1">
    <citation type="submission" date="2013-11" db="EMBL/GenBank/DDBJ databases">
        <title>Opisthorchis viverrini - life in the bile duct.</title>
        <authorList>
            <person name="Young N.D."/>
            <person name="Nagarajan N."/>
            <person name="Lin S.J."/>
            <person name="Korhonen P.K."/>
            <person name="Jex A.R."/>
            <person name="Hall R.S."/>
            <person name="Safavi-Hemami H."/>
            <person name="Kaewkong W."/>
            <person name="Bertrand D."/>
            <person name="Gao S."/>
            <person name="Seet Q."/>
            <person name="Wongkham S."/>
            <person name="Teh B.T."/>
            <person name="Wongkham C."/>
            <person name="Intapan P.M."/>
            <person name="Maleewong W."/>
            <person name="Yang X."/>
            <person name="Hu M."/>
            <person name="Wang Z."/>
            <person name="Hofmann A."/>
            <person name="Sternberg P.W."/>
            <person name="Tan P."/>
            <person name="Wang J."/>
            <person name="Gasser R.B."/>
        </authorList>
    </citation>
    <scope>NUCLEOTIDE SEQUENCE [LARGE SCALE GENOMIC DNA]</scope>
</reference>
<evidence type="ECO:0000313" key="2">
    <source>
        <dbReference type="Proteomes" id="UP000054324"/>
    </source>
</evidence>
<name>A0A074Z7E9_OPIVI</name>
<proteinExistence type="predicted"/>
<dbReference type="OrthoDB" id="341924at2759"/>
<dbReference type="STRING" id="6198.A0A074Z7E9"/>